<reference evidence="1" key="1">
    <citation type="submission" date="2023-04" db="EMBL/GenBank/DDBJ databases">
        <title>Draft Genome sequencing of Naganishia species isolated from polar environments using Oxford Nanopore Technology.</title>
        <authorList>
            <person name="Leo P."/>
            <person name="Venkateswaran K."/>
        </authorList>
    </citation>
    <scope>NUCLEOTIDE SEQUENCE</scope>
    <source>
        <strain evidence="1">MNA-CCFEE 5423</strain>
    </source>
</reference>
<organism evidence="1 2">
    <name type="scientific">Naganishia friedmannii</name>
    <dbReference type="NCBI Taxonomy" id="89922"/>
    <lineage>
        <taxon>Eukaryota</taxon>
        <taxon>Fungi</taxon>
        <taxon>Dikarya</taxon>
        <taxon>Basidiomycota</taxon>
        <taxon>Agaricomycotina</taxon>
        <taxon>Tremellomycetes</taxon>
        <taxon>Filobasidiales</taxon>
        <taxon>Filobasidiaceae</taxon>
        <taxon>Naganishia</taxon>
    </lineage>
</organism>
<name>A0ACC2VJW3_9TREE</name>
<comment type="caution">
    <text evidence="1">The sequence shown here is derived from an EMBL/GenBank/DDBJ whole genome shotgun (WGS) entry which is preliminary data.</text>
</comment>
<gene>
    <name evidence="1" type="ORF">QFC21_004165</name>
</gene>
<keyword evidence="2" id="KW-1185">Reference proteome</keyword>
<accession>A0ACC2VJW3</accession>
<dbReference type="Proteomes" id="UP001227268">
    <property type="component" value="Unassembled WGS sequence"/>
</dbReference>
<sequence>MATSGGPLGILLGMTFDPVRNRYFPTREDEAPPRPAPSSSSLRAGFKERLKRGRGGGGGGMGRMTSEQGSSGDKPLKEERGAIKGKKPRTKASTEKLDTAESPSCLDRNTRRIDRTLLRATGLELGRMGSIHAVKMEYKLPDWDFDMDVRPTGGKSMPRMRRWLWQEINLGKRITGIRVTNEHYIATTFGPRPRIVVSQIPAMLSAFEGTPSAQPSFFQEEEKPTVLWELTKVQDAWSMDSVGNAVIVGGNHQIVYAQNIVDPVFRSIRTPGDSDALSVCQININEAIVGLRSSAILHYDFRLPDTSAVTTRLDLGKSVCGLKYLDRDGGSGRNLIASGYTNQLALFDLRFAKTGPVQRYHEHVNDYRSGLGLAVDPSGTHVFAAGSDHKIRAWSILNGQPVPDMARLLDTQGQRRLLSDSYPSLINGIEITEDNRIHMLNDRQLETYMQY</sequence>
<proteinExistence type="predicted"/>
<evidence type="ECO:0000313" key="2">
    <source>
        <dbReference type="Proteomes" id="UP001227268"/>
    </source>
</evidence>
<evidence type="ECO:0000313" key="1">
    <source>
        <dbReference type="EMBL" id="KAJ9099284.1"/>
    </source>
</evidence>
<dbReference type="EMBL" id="JASBWT010000013">
    <property type="protein sequence ID" value="KAJ9099284.1"/>
    <property type="molecule type" value="Genomic_DNA"/>
</dbReference>
<protein>
    <submittedName>
        <fullName evidence="1">Uncharacterized protein</fullName>
    </submittedName>
</protein>